<evidence type="ECO:0000313" key="2">
    <source>
        <dbReference type="Proteomes" id="UP001055879"/>
    </source>
</evidence>
<name>A0ACB9AZU2_ARCLA</name>
<keyword evidence="2" id="KW-1185">Reference proteome</keyword>
<dbReference type="EMBL" id="CM042053">
    <property type="protein sequence ID" value="KAI3715682.1"/>
    <property type="molecule type" value="Genomic_DNA"/>
</dbReference>
<gene>
    <name evidence="1" type="ORF">L6452_22668</name>
</gene>
<dbReference type="Proteomes" id="UP001055879">
    <property type="component" value="Linkage Group LG07"/>
</dbReference>
<reference evidence="2" key="1">
    <citation type="journal article" date="2022" name="Mol. Ecol. Resour.">
        <title>The genomes of chicory, endive, great burdock and yacon provide insights into Asteraceae palaeo-polyploidization history and plant inulin production.</title>
        <authorList>
            <person name="Fan W."/>
            <person name="Wang S."/>
            <person name="Wang H."/>
            <person name="Wang A."/>
            <person name="Jiang F."/>
            <person name="Liu H."/>
            <person name="Zhao H."/>
            <person name="Xu D."/>
            <person name="Zhang Y."/>
        </authorList>
    </citation>
    <scope>NUCLEOTIDE SEQUENCE [LARGE SCALE GENOMIC DNA]</scope>
    <source>
        <strain evidence="2">cv. Niubang</strain>
    </source>
</reference>
<evidence type="ECO:0000313" key="1">
    <source>
        <dbReference type="EMBL" id="KAI3715682.1"/>
    </source>
</evidence>
<organism evidence="1 2">
    <name type="scientific">Arctium lappa</name>
    <name type="common">Greater burdock</name>
    <name type="synonym">Lappa major</name>
    <dbReference type="NCBI Taxonomy" id="4217"/>
    <lineage>
        <taxon>Eukaryota</taxon>
        <taxon>Viridiplantae</taxon>
        <taxon>Streptophyta</taxon>
        <taxon>Embryophyta</taxon>
        <taxon>Tracheophyta</taxon>
        <taxon>Spermatophyta</taxon>
        <taxon>Magnoliopsida</taxon>
        <taxon>eudicotyledons</taxon>
        <taxon>Gunneridae</taxon>
        <taxon>Pentapetalae</taxon>
        <taxon>asterids</taxon>
        <taxon>campanulids</taxon>
        <taxon>Asterales</taxon>
        <taxon>Asteraceae</taxon>
        <taxon>Carduoideae</taxon>
        <taxon>Cardueae</taxon>
        <taxon>Arctiinae</taxon>
        <taxon>Arctium</taxon>
    </lineage>
</organism>
<proteinExistence type="predicted"/>
<accession>A0ACB9AZU2</accession>
<protein>
    <submittedName>
        <fullName evidence="1">Uncharacterized protein</fullName>
    </submittedName>
</protein>
<reference evidence="1 2" key="2">
    <citation type="journal article" date="2022" name="Mol. Ecol. Resour.">
        <title>The genomes of chicory, endive, great burdock and yacon provide insights into Asteraceae paleo-polyploidization history and plant inulin production.</title>
        <authorList>
            <person name="Fan W."/>
            <person name="Wang S."/>
            <person name="Wang H."/>
            <person name="Wang A."/>
            <person name="Jiang F."/>
            <person name="Liu H."/>
            <person name="Zhao H."/>
            <person name="Xu D."/>
            <person name="Zhang Y."/>
        </authorList>
    </citation>
    <scope>NUCLEOTIDE SEQUENCE [LARGE SCALE GENOMIC DNA]</scope>
    <source>
        <strain evidence="2">cv. Niubang</strain>
    </source>
</reference>
<comment type="caution">
    <text evidence="1">The sequence shown here is derived from an EMBL/GenBank/DDBJ whole genome shotgun (WGS) entry which is preliminary data.</text>
</comment>
<sequence length="223" mass="24813">MTKHLKQMQTLQEQVNSAKQVEKDVKVLKVKKSDDGAFDKSLEAKLQEQQVEDSELADVAAVSAGNDYEIGNMIVEAMIKVGRKGVVVTLKGGKHTKNSLYLVKGMQFHRGYLSPYFVTDSKKMSFDHENCKVLLVDKITNAMNLVSVLEDDIKGGYPILIILEDVQHEVLDTLVVNKLLAAPKIVVLKSPRFSGDESQYLGDIAILTGGNHFIFFFISKPNE</sequence>